<dbReference type="RefSeq" id="XP_062751924.1">
    <property type="nucleotide sequence ID" value="XM_062904077.1"/>
</dbReference>
<feature type="compositionally biased region" description="Polar residues" evidence="8">
    <location>
        <begin position="83"/>
        <end position="100"/>
    </location>
</feature>
<dbReference type="InterPro" id="IPR001138">
    <property type="entry name" value="Zn2Cys6_DnaBD"/>
</dbReference>
<keyword evidence="11" id="KW-1185">Reference proteome</keyword>
<dbReference type="InterPro" id="IPR051615">
    <property type="entry name" value="Transcr_Regulatory_Elem"/>
</dbReference>
<dbReference type="GO" id="GO:0005634">
    <property type="term" value="C:nucleus"/>
    <property type="evidence" value="ECO:0007669"/>
    <property type="project" value="UniProtKB-SubCell"/>
</dbReference>
<organism evidence="10 11">
    <name type="scientific">Trichoderma aggressivum f. europaeum</name>
    <dbReference type="NCBI Taxonomy" id="173218"/>
    <lineage>
        <taxon>Eukaryota</taxon>
        <taxon>Fungi</taxon>
        <taxon>Dikarya</taxon>
        <taxon>Ascomycota</taxon>
        <taxon>Pezizomycotina</taxon>
        <taxon>Sordariomycetes</taxon>
        <taxon>Hypocreomycetidae</taxon>
        <taxon>Hypocreales</taxon>
        <taxon>Hypocreaceae</taxon>
        <taxon>Trichoderma</taxon>
    </lineage>
</organism>
<keyword evidence="4" id="KW-0805">Transcription regulation</keyword>
<reference evidence="10" key="1">
    <citation type="submission" date="2023-11" db="EMBL/GenBank/DDBJ databases">
        <title>The genome sequences of three competitors of mushroom-forming fungi.</title>
        <authorList>
            <person name="Beijen E."/>
            <person name="Ohm R.A."/>
        </authorList>
    </citation>
    <scope>NUCLEOTIDE SEQUENCE</scope>
    <source>
        <strain evidence="10">CBS 100526</strain>
    </source>
</reference>
<gene>
    <name evidence="10" type="ORF">Triagg1_9151</name>
</gene>
<evidence type="ECO:0000256" key="7">
    <source>
        <dbReference type="ARBA" id="ARBA00023242"/>
    </source>
</evidence>
<keyword evidence="5" id="KW-0238">DNA-binding</keyword>
<dbReference type="SUPFAM" id="SSF57701">
    <property type="entry name" value="Zn2/Cys6 DNA-binding domain"/>
    <property type="match status" value="1"/>
</dbReference>
<sequence>MTPIVEASHPVTSSSFQKRKKRVAAACDFCRQRKLRCNNAAPRCGSCQSYQKQCTYAARVKQARPSNSRIKQLEDENARLRESSQASKLHNTQQPSNTEGAEQIPAWGHSSSTSHGAESDAVERTLTLNLPNELETATSVHDVLRHPSPTVTRRYTKSIPDRESHFHGPSSAMFDGLRPSSKHIFDSDTPDDVYKKCQLLAEATRQRQMEMINSKSGKLDFDGVEPEMAMNMLSIFWNRQHHSGSIVYRPAFMRDMACNGPLFSKLLLNAIYFSTSEYLSRAAESGLEGINATQCDVADNCNTGLEFRRRIDDMLHDPETRLLFKSRVTTIQALLIVSDTLFSWCDEKSASWLYSGIAISMITDLGLHSESVNLSATSDRSPNDIETHRRLFWAAFAMDKLQSIYQGRPARLRGPDNNVPIRFLDEFDELEPFHTIGYAAKPAFLGSPGYGVSIFEQLCKLSIIMDRVLCNLYTERSSQRNPQDLVHTAACLDEDLKSWRGALPQHISVLLEDLASAPILPHLISLLALYNATIILLHRPFVSDGHLQLADQSRVSQSFALCAAAASDMNNLLQAFRPNFCAISTPYALSYAIYVSATIHLRIAAQRRAGSEAHTSLRNCLDALSEHQVMSFASRRCLNILKGLMKRLQVDISDSTGVTSSDSIGSSGSSAQSETLITPLASNNSQDMIVVADGSYQVDLQTGSEAPWSGVDIAEIVKSFNLPPPSVVYDGPGLVDGQAGGCIDETVQDLDMFTSFDTLFGLEM</sequence>
<dbReference type="InterPro" id="IPR007219">
    <property type="entry name" value="XnlR_reg_dom"/>
</dbReference>
<dbReference type="SMART" id="SM00066">
    <property type="entry name" value="GAL4"/>
    <property type="match status" value="1"/>
</dbReference>
<dbReference type="PANTHER" id="PTHR31313:SF86">
    <property type="entry name" value="ZN(2)-C6 FUNGAL-TYPE DOMAIN-CONTAINING PROTEIN"/>
    <property type="match status" value="1"/>
</dbReference>
<evidence type="ECO:0000256" key="3">
    <source>
        <dbReference type="ARBA" id="ARBA00022833"/>
    </source>
</evidence>
<dbReference type="GO" id="GO:0008270">
    <property type="term" value="F:zinc ion binding"/>
    <property type="evidence" value="ECO:0007669"/>
    <property type="project" value="InterPro"/>
</dbReference>
<evidence type="ECO:0000256" key="6">
    <source>
        <dbReference type="ARBA" id="ARBA00023163"/>
    </source>
</evidence>
<dbReference type="PROSITE" id="PS50048">
    <property type="entry name" value="ZN2_CY6_FUNGAL_2"/>
    <property type="match status" value="1"/>
</dbReference>
<dbReference type="Gene3D" id="4.10.240.10">
    <property type="entry name" value="Zn(2)-C6 fungal-type DNA-binding domain"/>
    <property type="match status" value="1"/>
</dbReference>
<keyword evidence="2" id="KW-0479">Metal-binding</keyword>
<dbReference type="GO" id="GO:0006351">
    <property type="term" value="P:DNA-templated transcription"/>
    <property type="evidence" value="ECO:0007669"/>
    <property type="project" value="InterPro"/>
</dbReference>
<evidence type="ECO:0000256" key="4">
    <source>
        <dbReference type="ARBA" id="ARBA00023015"/>
    </source>
</evidence>
<feature type="region of interest" description="Disordered" evidence="8">
    <location>
        <begin position="139"/>
        <end position="178"/>
    </location>
</feature>
<comment type="subcellular location">
    <subcellularLocation>
        <location evidence="1">Nucleus</location>
    </subcellularLocation>
</comment>
<dbReference type="Proteomes" id="UP001273209">
    <property type="component" value="Unassembled WGS sequence"/>
</dbReference>
<evidence type="ECO:0000259" key="9">
    <source>
        <dbReference type="PROSITE" id="PS50048"/>
    </source>
</evidence>
<dbReference type="PROSITE" id="PS00463">
    <property type="entry name" value="ZN2_CY6_FUNGAL_1"/>
    <property type="match status" value="1"/>
</dbReference>
<keyword evidence="7" id="KW-0539">Nucleus</keyword>
<evidence type="ECO:0000256" key="8">
    <source>
        <dbReference type="SAM" id="MobiDB-lite"/>
    </source>
</evidence>
<feature type="domain" description="Zn(2)-C6 fungal-type" evidence="9">
    <location>
        <begin position="26"/>
        <end position="56"/>
    </location>
</feature>
<proteinExistence type="predicted"/>
<dbReference type="GO" id="GO:0003677">
    <property type="term" value="F:DNA binding"/>
    <property type="evidence" value="ECO:0007669"/>
    <property type="project" value="UniProtKB-KW"/>
</dbReference>
<dbReference type="GeneID" id="87923982"/>
<dbReference type="PANTHER" id="PTHR31313">
    <property type="entry name" value="TY1 ENHANCER ACTIVATOR"/>
    <property type="match status" value="1"/>
</dbReference>
<protein>
    <submittedName>
        <fullName evidence="10">Transcriptional regulator family: Fungal Specific TF</fullName>
    </submittedName>
</protein>
<dbReference type="AlphaFoldDB" id="A0AAE1LZB3"/>
<keyword evidence="3" id="KW-0862">Zinc</keyword>
<comment type="caution">
    <text evidence="10">The sequence shown here is derived from an EMBL/GenBank/DDBJ whole genome shotgun (WGS) entry which is preliminary data.</text>
</comment>
<evidence type="ECO:0000313" key="11">
    <source>
        <dbReference type="Proteomes" id="UP001273209"/>
    </source>
</evidence>
<evidence type="ECO:0000256" key="1">
    <source>
        <dbReference type="ARBA" id="ARBA00004123"/>
    </source>
</evidence>
<dbReference type="Pfam" id="PF04082">
    <property type="entry name" value="Fungal_trans"/>
    <property type="match status" value="1"/>
</dbReference>
<dbReference type="Pfam" id="PF00172">
    <property type="entry name" value="Zn_clus"/>
    <property type="match status" value="1"/>
</dbReference>
<evidence type="ECO:0000256" key="5">
    <source>
        <dbReference type="ARBA" id="ARBA00023125"/>
    </source>
</evidence>
<dbReference type="InterPro" id="IPR036864">
    <property type="entry name" value="Zn2-C6_fun-type_DNA-bd_sf"/>
</dbReference>
<dbReference type="SMART" id="SM00906">
    <property type="entry name" value="Fungal_trans"/>
    <property type="match status" value="1"/>
</dbReference>
<feature type="region of interest" description="Disordered" evidence="8">
    <location>
        <begin position="76"/>
        <end position="120"/>
    </location>
</feature>
<dbReference type="EMBL" id="JAWRVG010000049">
    <property type="protein sequence ID" value="KAK4064172.1"/>
    <property type="molecule type" value="Genomic_DNA"/>
</dbReference>
<keyword evidence="6" id="KW-0804">Transcription</keyword>
<evidence type="ECO:0000313" key="10">
    <source>
        <dbReference type="EMBL" id="KAK4064172.1"/>
    </source>
</evidence>
<accession>A0AAE1LZB3</accession>
<name>A0AAE1LZB3_9HYPO</name>
<dbReference type="GO" id="GO:0000981">
    <property type="term" value="F:DNA-binding transcription factor activity, RNA polymerase II-specific"/>
    <property type="evidence" value="ECO:0007669"/>
    <property type="project" value="InterPro"/>
</dbReference>
<dbReference type="CDD" id="cd12148">
    <property type="entry name" value="fungal_TF_MHR"/>
    <property type="match status" value="1"/>
</dbReference>
<dbReference type="CDD" id="cd00067">
    <property type="entry name" value="GAL4"/>
    <property type="match status" value="1"/>
</dbReference>
<evidence type="ECO:0000256" key="2">
    <source>
        <dbReference type="ARBA" id="ARBA00022723"/>
    </source>
</evidence>